<organism evidence="1 2">
    <name type="scientific">Gossypium arboreum</name>
    <name type="common">Tree cotton</name>
    <name type="synonym">Gossypium nanking</name>
    <dbReference type="NCBI Taxonomy" id="29729"/>
    <lineage>
        <taxon>Eukaryota</taxon>
        <taxon>Viridiplantae</taxon>
        <taxon>Streptophyta</taxon>
        <taxon>Embryophyta</taxon>
        <taxon>Tracheophyta</taxon>
        <taxon>Spermatophyta</taxon>
        <taxon>Magnoliopsida</taxon>
        <taxon>eudicotyledons</taxon>
        <taxon>Gunneridae</taxon>
        <taxon>Pentapetalae</taxon>
        <taxon>rosids</taxon>
        <taxon>malvids</taxon>
        <taxon>Malvales</taxon>
        <taxon>Malvaceae</taxon>
        <taxon>Malvoideae</taxon>
        <taxon>Gossypium</taxon>
    </lineage>
</organism>
<dbReference type="AlphaFoldDB" id="A0A0B0NBJ9"/>
<dbReference type="EMBL" id="KN396668">
    <property type="protein sequence ID" value="KHG11908.1"/>
    <property type="molecule type" value="Genomic_DNA"/>
</dbReference>
<accession>A0A0B0NBJ9</accession>
<gene>
    <name evidence="1" type="ORF">F383_17575</name>
</gene>
<keyword evidence="2" id="KW-1185">Reference proteome</keyword>
<proteinExistence type="predicted"/>
<name>A0A0B0NBJ9_GOSAR</name>
<sequence length="120" mass="13193">MDWISMPWHLGNMCANVRSCMGHGIGHDMCASVRPCLGHGIDIHMCTSVRPCLRHGISVETRASVRTCLGLASASICSYSKLMRYEYSYVALMCCQASIGHQGTLETSTTLSPEAFGWYK</sequence>
<dbReference type="Proteomes" id="UP000032142">
    <property type="component" value="Unassembled WGS sequence"/>
</dbReference>
<evidence type="ECO:0000313" key="2">
    <source>
        <dbReference type="Proteomes" id="UP000032142"/>
    </source>
</evidence>
<evidence type="ECO:0000313" key="1">
    <source>
        <dbReference type="EMBL" id="KHG11908.1"/>
    </source>
</evidence>
<protein>
    <submittedName>
        <fullName evidence="1">Hemicentin-1</fullName>
    </submittedName>
</protein>
<reference evidence="2" key="1">
    <citation type="submission" date="2014-09" db="EMBL/GenBank/DDBJ databases">
        <authorList>
            <person name="Mudge J."/>
            <person name="Ramaraj T."/>
            <person name="Lindquist I.E."/>
            <person name="Bharti A.K."/>
            <person name="Sundararajan A."/>
            <person name="Cameron C.T."/>
            <person name="Woodward J.E."/>
            <person name="May G.D."/>
            <person name="Brubaker C."/>
            <person name="Broadhvest J."/>
            <person name="Wilkins T.A."/>
        </authorList>
    </citation>
    <scope>NUCLEOTIDE SEQUENCE</scope>
    <source>
        <strain evidence="2">cv. AKA8401</strain>
    </source>
</reference>